<dbReference type="RefSeq" id="WP_099646830.1">
    <property type="nucleotide sequence ID" value="NZ_KZ319293.1"/>
</dbReference>
<dbReference type="AlphaFoldDB" id="A0A2G1VPY3"/>
<reference evidence="1 2" key="1">
    <citation type="submission" date="2017-08" db="EMBL/GenBank/DDBJ databases">
        <title>The whole genome shortgun sequences of strain Leeuwenhoekiella nanhaiensis G18 from the South China Sea.</title>
        <authorList>
            <person name="Liu Q."/>
        </authorList>
    </citation>
    <scope>NUCLEOTIDE SEQUENCE [LARGE SCALE GENOMIC DNA]</scope>
    <source>
        <strain evidence="1 2">G18</strain>
    </source>
</reference>
<evidence type="ECO:0000313" key="2">
    <source>
        <dbReference type="Proteomes" id="UP000229433"/>
    </source>
</evidence>
<accession>A0A2G1VPY3</accession>
<sequence>MDIKAEIKWIETALLESKDPTFIAAVKNMITSLRKVKESSSIKQAEEDALMEEAEADIKAGRIYSIEESHSIVDSWNLK</sequence>
<comment type="caution">
    <text evidence="1">The sequence shown here is derived from an EMBL/GenBank/DDBJ whole genome shotgun (WGS) entry which is preliminary data.</text>
</comment>
<proteinExistence type="predicted"/>
<dbReference type="Proteomes" id="UP000229433">
    <property type="component" value="Unassembled WGS sequence"/>
</dbReference>
<keyword evidence="2" id="KW-1185">Reference proteome</keyword>
<dbReference type="OrthoDB" id="1202801at2"/>
<dbReference type="EMBL" id="NQXA01000011">
    <property type="protein sequence ID" value="PHQ28838.1"/>
    <property type="molecule type" value="Genomic_DNA"/>
</dbReference>
<organism evidence="1 2">
    <name type="scientific">Leeuwenhoekiella nanhaiensis</name>
    <dbReference type="NCBI Taxonomy" id="1655491"/>
    <lineage>
        <taxon>Bacteria</taxon>
        <taxon>Pseudomonadati</taxon>
        <taxon>Bacteroidota</taxon>
        <taxon>Flavobacteriia</taxon>
        <taxon>Flavobacteriales</taxon>
        <taxon>Flavobacteriaceae</taxon>
        <taxon>Leeuwenhoekiella</taxon>
    </lineage>
</organism>
<gene>
    <name evidence="1" type="ORF">CJ305_13560</name>
</gene>
<evidence type="ECO:0000313" key="1">
    <source>
        <dbReference type="EMBL" id="PHQ28838.1"/>
    </source>
</evidence>
<name>A0A2G1VPY3_9FLAO</name>
<protein>
    <submittedName>
        <fullName evidence="1">Uncharacterized protein</fullName>
    </submittedName>
</protein>